<evidence type="ECO:0000313" key="8">
    <source>
        <dbReference type="EMBL" id="SBT51783.1"/>
    </source>
</evidence>
<evidence type="ECO:0000256" key="3">
    <source>
        <dbReference type="ARBA" id="ARBA00023082"/>
    </source>
</evidence>
<dbReference type="InterPro" id="IPR013249">
    <property type="entry name" value="RNA_pol_sigma70_r4_t2"/>
</dbReference>
<keyword evidence="4" id="KW-0238">DNA-binding</keyword>
<dbReference type="InterPro" id="IPR013324">
    <property type="entry name" value="RNA_pol_sigma_r3/r4-like"/>
</dbReference>
<sequence length="179" mass="19583">MEPVGERGEAWFTGLYAAHYPDIVRYGLRRLPDADAAAELAQDVFVVVWRRRGEVPEPALPWLYAVARHTVANRWRQGRGGPALLPLSEADQVPAGLVGPDAVAPVLDLHRALRGLPEADQEILRLVGWEDLSVADAATALGCTRSAAAVRLFRARRRLRSALATRPPRPDPRPASAHV</sequence>
<gene>
    <name evidence="8" type="ORF">GA0070611_5339</name>
</gene>
<keyword evidence="3" id="KW-0731">Sigma factor</keyword>
<dbReference type="AlphaFoldDB" id="A0A1A9A6N7"/>
<dbReference type="InterPro" id="IPR014284">
    <property type="entry name" value="RNA_pol_sigma-70_dom"/>
</dbReference>
<evidence type="ECO:0000313" key="9">
    <source>
        <dbReference type="Proteomes" id="UP000199385"/>
    </source>
</evidence>
<dbReference type="Pfam" id="PF08281">
    <property type="entry name" value="Sigma70_r4_2"/>
    <property type="match status" value="1"/>
</dbReference>
<dbReference type="EMBL" id="LT594323">
    <property type="protein sequence ID" value="SBT51783.1"/>
    <property type="molecule type" value="Genomic_DNA"/>
</dbReference>
<evidence type="ECO:0000256" key="1">
    <source>
        <dbReference type="ARBA" id="ARBA00010641"/>
    </source>
</evidence>
<dbReference type="InterPro" id="IPR036388">
    <property type="entry name" value="WH-like_DNA-bd_sf"/>
</dbReference>
<feature type="domain" description="RNA polymerase sigma-70 region 2" evidence="6">
    <location>
        <begin position="15"/>
        <end position="78"/>
    </location>
</feature>
<accession>A0A1A9A6N7</accession>
<evidence type="ECO:0000259" key="7">
    <source>
        <dbReference type="Pfam" id="PF08281"/>
    </source>
</evidence>
<dbReference type="OrthoDB" id="4184921at2"/>
<comment type="similarity">
    <text evidence="1">Belongs to the sigma-70 factor family. ECF subfamily.</text>
</comment>
<dbReference type="STRING" id="261654.GA0070611_5339"/>
<evidence type="ECO:0000256" key="5">
    <source>
        <dbReference type="ARBA" id="ARBA00023163"/>
    </source>
</evidence>
<reference evidence="9" key="1">
    <citation type="submission" date="2016-06" db="EMBL/GenBank/DDBJ databases">
        <authorList>
            <person name="Varghese N."/>
            <person name="Submissions Spin"/>
        </authorList>
    </citation>
    <scope>NUCLEOTIDE SEQUENCE [LARGE SCALE GENOMIC DNA]</scope>
    <source>
        <strain evidence="9">DSM 44815</strain>
    </source>
</reference>
<dbReference type="PATRIC" id="fig|261654.4.peg.5409"/>
<keyword evidence="9" id="KW-1185">Reference proteome</keyword>
<protein>
    <submittedName>
        <fullName evidence="8">RNA polymerase sigma-70 factor, ECF subfamily</fullName>
    </submittedName>
</protein>
<feature type="domain" description="RNA polymerase sigma factor 70 region 4 type 2" evidence="7">
    <location>
        <begin position="108"/>
        <end position="159"/>
    </location>
</feature>
<dbReference type="Pfam" id="PF04542">
    <property type="entry name" value="Sigma70_r2"/>
    <property type="match status" value="1"/>
</dbReference>
<name>A0A1A9A6N7_9ACTN</name>
<dbReference type="Gene3D" id="1.10.10.10">
    <property type="entry name" value="Winged helix-like DNA-binding domain superfamily/Winged helix DNA-binding domain"/>
    <property type="match status" value="1"/>
</dbReference>
<dbReference type="GO" id="GO:0006352">
    <property type="term" value="P:DNA-templated transcription initiation"/>
    <property type="evidence" value="ECO:0007669"/>
    <property type="project" value="InterPro"/>
</dbReference>
<dbReference type="SUPFAM" id="SSF88659">
    <property type="entry name" value="Sigma3 and sigma4 domains of RNA polymerase sigma factors"/>
    <property type="match status" value="1"/>
</dbReference>
<dbReference type="GO" id="GO:0003677">
    <property type="term" value="F:DNA binding"/>
    <property type="evidence" value="ECO:0007669"/>
    <property type="project" value="UniProtKB-KW"/>
</dbReference>
<dbReference type="PANTHER" id="PTHR43133">
    <property type="entry name" value="RNA POLYMERASE ECF-TYPE SIGMA FACTO"/>
    <property type="match status" value="1"/>
</dbReference>
<evidence type="ECO:0000259" key="6">
    <source>
        <dbReference type="Pfam" id="PF04542"/>
    </source>
</evidence>
<dbReference type="InterPro" id="IPR007627">
    <property type="entry name" value="RNA_pol_sigma70_r2"/>
</dbReference>
<organism evidence="8 9">
    <name type="scientific">Micromonospora auratinigra</name>
    <dbReference type="NCBI Taxonomy" id="261654"/>
    <lineage>
        <taxon>Bacteria</taxon>
        <taxon>Bacillati</taxon>
        <taxon>Actinomycetota</taxon>
        <taxon>Actinomycetes</taxon>
        <taxon>Micromonosporales</taxon>
        <taxon>Micromonosporaceae</taxon>
        <taxon>Micromonospora</taxon>
    </lineage>
</organism>
<evidence type="ECO:0000256" key="4">
    <source>
        <dbReference type="ARBA" id="ARBA00023125"/>
    </source>
</evidence>
<dbReference type="Proteomes" id="UP000199385">
    <property type="component" value="Chromosome I"/>
</dbReference>
<dbReference type="Gene3D" id="1.10.1740.10">
    <property type="match status" value="1"/>
</dbReference>
<dbReference type="SUPFAM" id="SSF88946">
    <property type="entry name" value="Sigma2 domain of RNA polymerase sigma factors"/>
    <property type="match status" value="1"/>
</dbReference>
<keyword evidence="2" id="KW-0805">Transcription regulation</keyword>
<dbReference type="NCBIfam" id="TIGR02937">
    <property type="entry name" value="sigma70-ECF"/>
    <property type="match status" value="1"/>
</dbReference>
<dbReference type="InterPro" id="IPR013325">
    <property type="entry name" value="RNA_pol_sigma_r2"/>
</dbReference>
<dbReference type="InterPro" id="IPR039425">
    <property type="entry name" value="RNA_pol_sigma-70-like"/>
</dbReference>
<evidence type="ECO:0000256" key="2">
    <source>
        <dbReference type="ARBA" id="ARBA00023015"/>
    </source>
</evidence>
<dbReference type="RefSeq" id="WP_091670011.1">
    <property type="nucleotide sequence ID" value="NZ_LT594323.1"/>
</dbReference>
<keyword evidence="5" id="KW-0804">Transcription</keyword>
<proteinExistence type="inferred from homology"/>
<dbReference type="GO" id="GO:0016987">
    <property type="term" value="F:sigma factor activity"/>
    <property type="evidence" value="ECO:0007669"/>
    <property type="project" value="UniProtKB-KW"/>
</dbReference>
<dbReference type="PANTHER" id="PTHR43133:SF8">
    <property type="entry name" value="RNA POLYMERASE SIGMA FACTOR HI_1459-RELATED"/>
    <property type="match status" value="1"/>
</dbReference>